<gene>
    <name evidence="1" type="ORF">ASN18_2319</name>
</gene>
<dbReference type="RefSeq" id="WP_085052920.1">
    <property type="nucleotide sequence ID" value="NZ_LNQR01000081.1"/>
</dbReference>
<evidence type="ECO:0000313" key="2">
    <source>
        <dbReference type="Proteomes" id="UP000060487"/>
    </source>
</evidence>
<organism evidence="1 2">
    <name type="scientific">Candidatus Magnetominusculus xianensis</name>
    <dbReference type="NCBI Taxonomy" id="1748249"/>
    <lineage>
        <taxon>Bacteria</taxon>
        <taxon>Pseudomonadati</taxon>
        <taxon>Nitrospirota</taxon>
        <taxon>Nitrospiria</taxon>
        <taxon>Nitrospirales</taxon>
        <taxon>Nitrospiraceae</taxon>
        <taxon>Candidatus Magnetominusculus</taxon>
    </lineage>
</organism>
<proteinExistence type="predicted"/>
<comment type="caution">
    <text evidence="1">The sequence shown here is derived from an EMBL/GenBank/DDBJ whole genome shotgun (WGS) entry which is preliminary data.</text>
</comment>
<evidence type="ECO:0000313" key="1">
    <source>
        <dbReference type="EMBL" id="KWT82958.1"/>
    </source>
</evidence>
<reference evidence="1 2" key="1">
    <citation type="submission" date="2015-11" db="EMBL/GenBank/DDBJ databases">
        <authorList>
            <person name="Lin W."/>
        </authorList>
    </citation>
    <scope>NUCLEOTIDE SEQUENCE [LARGE SCALE GENOMIC DNA]</scope>
    <source>
        <strain evidence="1 2">HCH-1</strain>
    </source>
</reference>
<name>A0ABR5SDG8_9BACT</name>
<keyword evidence="2" id="KW-1185">Reference proteome</keyword>
<accession>A0ABR5SDG8</accession>
<dbReference type="EMBL" id="LNQR01000081">
    <property type="protein sequence ID" value="KWT82958.1"/>
    <property type="molecule type" value="Genomic_DNA"/>
</dbReference>
<dbReference type="Proteomes" id="UP000060487">
    <property type="component" value="Unassembled WGS sequence"/>
</dbReference>
<sequence length="187" mass="22077">MSEQSKPDEDKILFEINGQWVYIVDGWDLRNGLPEVVKYGILETDIRKRSERGQSDELIRFFMLVTTGLIMAKHVFSGLKRNLFCDNCMEGDRQKYIHSWKPKKDYEINPEGFGPYGNKVKEFDAPNNRVFVVITSKNKNHINQFPIINGWIEQWNWVEEDAVLDGAPLKWADRYEEKIFSREEEKL</sequence>
<protein>
    <submittedName>
        <fullName evidence="1">Uncharacterized protein</fullName>
    </submittedName>
</protein>